<dbReference type="GO" id="GO:0005576">
    <property type="term" value="C:extracellular region"/>
    <property type="evidence" value="ECO:0007669"/>
    <property type="project" value="UniProtKB-SubCell"/>
</dbReference>
<dbReference type="PANTHER" id="PTHR24020">
    <property type="entry name" value="COLLAGEN ALPHA"/>
    <property type="match status" value="1"/>
</dbReference>
<evidence type="ECO:0000256" key="7">
    <source>
        <dbReference type="SAM" id="SignalP"/>
    </source>
</evidence>
<comment type="subcellular location">
    <subcellularLocation>
        <location evidence="1">Secreted</location>
    </subcellularLocation>
</comment>
<evidence type="ECO:0000256" key="1">
    <source>
        <dbReference type="ARBA" id="ARBA00004613"/>
    </source>
</evidence>
<dbReference type="InterPro" id="IPR003582">
    <property type="entry name" value="ShKT_dom"/>
</dbReference>
<feature type="domain" description="VWFC" evidence="8">
    <location>
        <begin position="674"/>
        <end position="739"/>
    </location>
</feature>
<comment type="caution">
    <text evidence="11">The sequence shown here is derived from an EMBL/GenBank/DDBJ whole genome shotgun (WGS) entry which is preliminary data.</text>
</comment>
<reference evidence="11 12" key="1">
    <citation type="journal article" date="2021" name="Elife">
        <title>Chloroplast acquisition without the gene transfer in kleptoplastic sea slugs, Plakobranchus ocellatus.</title>
        <authorList>
            <person name="Maeda T."/>
            <person name="Takahashi S."/>
            <person name="Yoshida T."/>
            <person name="Shimamura S."/>
            <person name="Takaki Y."/>
            <person name="Nagai Y."/>
            <person name="Toyoda A."/>
            <person name="Suzuki Y."/>
            <person name="Arimoto A."/>
            <person name="Ishii H."/>
            <person name="Satoh N."/>
            <person name="Nishiyama T."/>
            <person name="Hasebe M."/>
            <person name="Maruyama T."/>
            <person name="Minagawa J."/>
            <person name="Obokata J."/>
            <person name="Shigenobu S."/>
        </authorList>
    </citation>
    <scope>NUCLEOTIDE SEQUENCE [LARGE SCALE GENOMIC DNA]</scope>
</reference>
<evidence type="ECO:0000256" key="5">
    <source>
        <dbReference type="ARBA" id="ARBA00023180"/>
    </source>
</evidence>
<evidence type="ECO:0000259" key="9">
    <source>
        <dbReference type="PROSITE" id="PS50234"/>
    </source>
</evidence>
<dbReference type="PROSITE" id="PS50234">
    <property type="entry name" value="VWFA"/>
    <property type="match status" value="2"/>
</dbReference>
<evidence type="ECO:0000256" key="4">
    <source>
        <dbReference type="ARBA" id="ARBA00022737"/>
    </source>
</evidence>
<dbReference type="GO" id="GO:0005581">
    <property type="term" value="C:collagen trimer"/>
    <property type="evidence" value="ECO:0007669"/>
    <property type="project" value="UniProtKB-KW"/>
</dbReference>
<evidence type="ECO:0000256" key="3">
    <source>
        <dbReference type="ARBA" id="ARBA00022729"/>
    </source>
</evidence>
<dbReference type="Pfam" id="PF00092">
    <property type="entry name" value="VWA"/>
    <property type="match status" value="3"/>
</dbReference>
<dbReference type="PRINTS" id="PR00453">
    <property type="entry name" value="VWFADOMAIN"/>
</dbReference>
<evidence type="ECO:0000313" key="12">
    <source>
        <dbReference type="Proteomes" id="UP000735302"/>
    </source>
</evidence>
<dbReference type="SMART" id="SM00327">
    <property type="entry name" value="VWA"/>
    <property type="match status" value="2"/>
</dbReference>
<feature type="domain" description="ShKT" evidence="10">
    <location>
        <begin position="510"/>
        <end position="543"/>
    </location>
</feature>
<dbReference type="SMART" id="SM00214">
    <property type="entry name" value="VWC"/>
    <property type="match status" value="2"/>
</dbReference>
<evidence type="ECO:0000259" key="10">
    <source>
        <dbReference type="PROSITE" id="PS51670"/>
    </source>
</evidence>
<dbReference type="FunFam" id="3.40.50.410:FF:000004">
    <property type="entry name" value="collagen alpha-6(VI) chain"/>
    <property type="match status" value="1"/>
</dbReference>
<protein>
    <submittedName>
        <fullName evidence="11">Collagen alpha-4(Vi) chain</fullName>
    </submittedName>
</protein>
<evidence type="ECO:0000256" key="2">
    <source>
        <dbReference type="ARBA" id="ARBA00022525"/>
    </source>
</evidence>
<accession>A0AAV4BKC9</accession>
<dbReference type="Gene3D" id="3.40.50.410">
    <property type="entry name" value="von Willebrand factor, type A domain"/>
    <property type="match status" value="3"/>
</dbReference>
<dbReference type="PANTHER" id="PTHR24020:SF20">
    <property type="entry name" value="PH DOMAIN-CONTAINING PROTEIN"/>
    <property type="match status" value="1"/>
</dbReference>
<feature type="signal peptide" evidence="7">
    <location>
        <begin position="1"/>
        <end position="21"/>
    </location>
</feature>
<evidence type="ECO:0000256" key="6">
    <source>
        <dbReference type="PROSITE-ProRule" id="PRU01005"/>
    </source>
</evidence>
<dbReference type="CDD" id="cd01472">
    <property type="entry name" value="vWA_collagen"/>
    <property type="match status" value="1"/>
</dbReference>
<evidence type="ECO:0000259" key="8">
    <source>
        <dbReference type="PROSITE" id="PS50184"/>
    </source>
</evidence>
<keyword evidence="3 7" id="KW-0732">Signal</keyword>
<dbReference type="InterPro" id="IPR050525">
    <property type="entry name" value="ECM_Assembly_Org"/>
</dbReference>
<dbReference type="SUPFAM" id="SSF53300">
    <property type="entry name" value="vWA-like"/>
    <property type="match status" value="3"/>
</dbReference>
<comment type="caution">
    <text evidence="6">Lacks conserved residue(s) required for the propagation of feature annotation.</text>
</comment>
<dbReference type="SMART" id="SM00254">
    <property type="entry name" value="ShKT"/>
    <property type="match status" value="2"/>
</dbReference>
<keyword evidence="5" id="KW-0325">Glycoprotein</keyword>
<sequence length="770" mass="83835">MTSRNYAITISLMLHLCSAWAQVSPKTDVVLLIDSSDAVGPAKLASLRAFLLDLVEQWSIGPEQVQVGGATWCISGGDRRAKGEDPAETQLHDQIHSGRLESASKAINQEAVRKMILDNRRIKKIDIAREVLKKEYTISSQIFWDVSVVSYGGGIHEEFDLDDNGDLQSIKQAILRIPFRGGYSDQAEGIKYASQTSFTPGHGFRPDANQVIIHITDQAPADPGEATKEAQLVFDKGVKIYSIAVGDGTGLDKMKNTTSDPLSRYLLKGDTYSSLKTLAPVLGSRINNEVPLSSASLPAPSSCLQKADLVFVVDSSSSVGQNDFHHLEDFLKDAIVQLPVQRDNVRVGVVQYGNHPSLEFSLDVYSERLSMMKAVDGINFMGGGTNTGHAIQYTTDTLFSTSQGARNGVPHIAVVITDGHSGDRTATLAAADKARQQGVNLFAVGIGQNVNRQELQDIADDPDSDHIFQARSYKDLKTLSKQILDATCKVKTVAKTAPTSDSGLTSSAPCVDKLGNCGYYSKDTCNDYRPWAEENCARFCGFCVATQPVTPCDDKVDCSGYGPSVCLDSAYMSWNQVNCPRYCGLCHGKCFYKGVEYSQGEKWVDGCDYECVCEDGRSGAYRCYNRCPVYQDLPRECTLIAVPDQCCLRPVCDFNQRMTTTQGSGKGINAQGIDMCVYAGLQYYNGQSWEIGCDLRCTCTNAKLGTYVCQSYCPTYTSVPSNCRLVKKPGECCTTPVCEFDTLTGVMKGQGTISGAGIGVNTYEIYNTCL</sequence>
<dbReference type="InterPro" id="IPR002035">
    <property type="entry name" value="VWF_A"/>
</dbReference>
<keyword evidence="12" id="KW-1185">Reference proteome</keyword>
<evidence type="ECO:0000313" key="11">
    <source>
        <dbReference type="EMBL" id="GFO23771.1"/>
    </source>
</evidence>
<dbReference type="PROSITE" id="PS50184">
    <property type="entry name" value="VWFC_2"/>
    <property type="match status" value="2"/>
</dbReference>
<dbReference type="AlphaFoldDB" id="A0AAV4BKC9"/>
<feature type="chain" id="PRO_5043517439" evidence="7">
    <location>
        <begin position="22"/>
        <end position="770"/>
    </location>
</feature>
<feature type="domain" description="VWFA" evidence="9">
    <location>
        <begin position="308"/>
        <end position="483"/>
    </location>
</feature>
<dbReference type="InterPro" id="IPR036465">
    <property type="entry name" value="vWFA_dom_sf"/>
</dbReference>
<dbReference type="PROSITE" id="PS51670">
    <property type="entry name" value="SHKT"/>
    <property type="match status" value="1"/>
</dbReference>
<dbReference type="Proteomes" id="UP000735302">
    <property type="component" value="Unassembled WGS sequence"/>
</dbReference>
<feature type="domain" description="VWFC" evidence="8">
    <location>
        <begin position="588"/>
        <end position="653"/>
    </location>
</feature>
<gene>
    <name evidence="11" type="ORF">PoB_005027600</name>
</gene>
<dbReference type="EMBL" id="BLXT01005528">
    <property type="protein sequence ID" value="GFO23771.1"/>
    <property type="molecule type" value="Genomic_DNA"/>
</dbReference>
<keyword evidence="2" id="KW-0964">Secreted</keyword>
<proteinExistence type="predicted"/>
<name>A0AAV4BKC9_9GAST</name>
<organism evidence="11 12">
    <name type="scientific">Plakobranchus ocellatus</name>
    <dbReference type="NCBI Taxonomy" id="259542"/>
    <lineage>
        <taxon>Eukaryota</taxon>
        <taxon>Metazoa</taxon>
        <taxon>Spiralia</taxon>
        <taxon>Lophotrochozoa</taxon>
        <taxon>Mollusca</taxon>
        <taxon>Gastropoda</taxon>
        <taxon>Heterobranchia</taxon>
        <taxon>Euthyneura</taxon>
        <taxon>Panpulmonata</taxon>
        <taxon>Sacoglossa</taxon>
        <taxon>Placobranchoidea</taxon>
        <taxon>Plakobranchidae</taxon>
        <taxon>Plakobranchus</taxon>
    </lineage>
</organism>
<feature type="domain" description="VWFA" evidence="9">
    <location>
        <begin position="28"/>
        <end position="286"/>
    </location>
</feature>
<dbReference type="InterPro" id="IPR001007">
    <property type="entry name" value="VWF_dom"/>
</dbReference>
<dbReference type="Pfam" id="PF01549">
    <property type="entry name" value="ShK"/>
    <property type="match status" value="2"/>
</dbReference>
<keyword evidence="4" id="KW-0677">Repeat</keyword>
<keyword evidence="11" id="KW-0176">Collagen</keyword>